<evidence type="ECO:0000313" key="2">
    <source>
        <dbReference type="EMBL" id="SFK16428.1"/>
    </source>
</evidence>
<accession>A0A1I3X9Y8</accession>
<keyword evidence="1" id="KW-1133">Transmembrane helix</keyword>
<keyword evidence="1" id="KW-0812">Transmembrane</keyword>
<feature type="transmembrane region" description="Helical" evidence="1">
    <location>
        <begin position="26"/>
        <end position="45"/>
    </location>
</feature>
<gene>
    <name evidence="2" type="ORF">SAMN05216302_1001192</name>
</gene>
<dbReference type="Proteomes" id="UP000199533">
    <property type="component" value="Unassembled WGS sequence"/>
</dbReference>
<proteinExistence type="predicted"/>
<keyword evidence="1" id="KW-0472">Membrane</keyword>
<evidence type="ECO:0000313" key="3">
    <source>
        <dbReference type="Proteomes" id="UP000199533"/>
    </source>
</evidence>
<reference evidence="3" key="1">
    <citation type="submission" date="2016-10" db="EMBL/GenBank/DDBJ databases">
        <authorList>
            <person name="Varghese N."/>
            <person name="Submissions S."/>
        </authorList>
    </citation>
    <scope>NUCLEOTIDE SEQUENCE [LARGE SCALE GENOMIC DNA]</scope>
    <source>
        <strain evidence="3">Nm69</strain>
    </source>
</reference>
<keyword evidence="3" id="KW-1185">Reference proteome</keyword>
<dbReference type="OrthoDB" id="597750at2"/>
<protein>
    <recommendedName>
        <fullName evidence="4">Arginine N-succinyltransferase</fullName>
    </recommendedName>
</protein>
<organism evidence="2 3">
    <name type="scientific">Nitrosomonas aestuarii</name>
    <dbReference type="NCBI Taxonomy" id="52441"/>
    <lineage>
        <taxon>Bacteria</taxon>
        <taxon>Pseudomonadati</taxon>
        <taxon>Pseudomonadota</taxon>
        <taxon>Betaproteobacteria</taxon>
        <taxon>Nitrosomonadales</taxon>
        <taxon>Nitrosomonadaceae</taxon>
        <taxon>Nitrosomonas</taxon>
    </lineage>
</organism>
<sequence>MHSTEYTIHSVRHTEKRTTHMHWSQVLLIVLLTIVITITGTYWVLKTYIFTTTFTPISLNAKEEETLRTKLDALGYKRGLSSHTNEARMYTAEGIEHDEIDGSGFLNPERYSEKNAPREISFTERELNALLAKNTDLAKKLAIDLDDNLVSAKLLVPFEADFPVLGGKTLRFNTGIGMTYQNEKPVIVLKGASIMGVPIPNAWLGGLKNIDLVEEFGADPGFWKSFSEGIENIQVTAGQITIKLKE</sequence>
<dbReference type="RefSeq" id="WP_090696477.1">
    <property type="nucleotide sequence ID" value="NZ_FOSP01000001.1"/>
</dbReference>
<dbReference type="EMBL" id="FOSP01000001">
    <property type="protein sequence ID" value="SFK16428.1"/>
    <property type="molecule type" value="Genomic_DNA"/>
</dbReference>
<name>A0A1I3X9Y8_9PROT</name>
<dbReference type="AlphaFoldDB" id="A0A1I3X9Y8"/>
<evidence type="ECO:0000256" key="1">
    <source>
        <dbReference type="SAM" id="Phobius"/>
    </source>
</evidence>
<evidence type="ECO:0008006" key="4">
    <source>
        <dbReference type="Google" id="ProtNLM"/>
    </source>
</evidence>